<keyword evidence="3" id="KW-1185">Reference proteome</keyword>
<dbReference type="WBParaSite" id="HPBE_0000333801-mRNA-1">
    <property type="protein sequence ID" value="HPBE_0000333801-mRNA-1"/>
    <property type="gene ID" value="HPBE_0000333801"/>
</dbReference>
<feature type="chain" id="PRO_5044551330" evidence="1">
    <location>
        <begin position="23"/>
        <end position="128"/>
    </location>
</feature>
<feature type="signal peptide" evidence="1">
    <location>
        <begin position="1"/>
        <end position="22"/>
    </location>
</feature>
<protein>
    <submittedName>
        <fullName evidence="2 4">Uncharacterized protein</fullName>
    </submittedName>
</protein>
<dbReference type="AlphaFoldDB" id="A0A183FAZ6"/>
<dbReference type="EMBL" id="UZAH01008150">
    <property type="protein sequence ID" value="VDO33781.1"/>
    <property type="molecule type" value="Genomic_DNA"/>
</dbReference>
<dbReference type="Proteomes" id="UP000050761">
    <property type="component" value="Unassembled WGS sequence"/>
</dbReference>
<accession>A0A3P7UFZ5</accession>
<evidence type="ECO:0000256" key="1">
    <source>
        <dbReference type="SAM" id="SignalP"/>
    </source>
</evidence>
<sequence>MQPHSILVLVLVLVLVLDVVLFYIHPCRPHAATPRRITISKLQEKLNILQPPAYALLPDSMKTFYKQITSNQVATMAGYHSFYTWNQRLTAISLRKHCIGIYTEKGAPLLQVKSVPMIPGSNPAVLAT</sequence>
<keyword evidence="1" id="KW-0732">Signal</keyword>
<evidence type="ECO:0000313" key="3">
    <source>
        <dbReference type="Proteomes" id="UP000050761"/>
    </source>
</evidence>
<gene>
    <name evidence="2" type="ORF">HPBE_LOCUS3339</name>
</gene>
<proteinExistence type="predicted"/>
<accession>A0A183FAZ6</accession>
<evidence type="ECO:0000313" key="2">
    <source>
        <dbReference type="EMBL" id="VDO33781.1"/>
    </source>
</evidence>
<reference evidence="4" key="2">
    <citation type="submission" date="2019-09" db="UniProtKB">
        <authorList>
            <consortium name="WormBaseParasite"/>
        </authorList>
    </citation>
    <scope>IDENTIFICATION</scope>
</reference>
<reference evidence="2 3" key="1">
    <citation type="submission" date="2018-11" db="EMBL/GenBank/DDBJ databases">
        <authorList>
            <consortium name="Pathogen Informatics"/>
        </authorList>
    </citation>
    <scope>NUCLEOTIDE SEQUENCE [LARGE SCALE GENOMIC DNA]</scope>
</reference>
<organism evidence="3 4">
    <name type="scientific">Heligmosomoides polygyrus</name>
    <name type="common">Parasitic roundworm</name>
    <dbReference type="NCBI Taxonomy" id="6339"/>
    <lineage>
        <taxon>Eukaryota</taxon>
        <taxon>Metazoa</taxon>
        <taxon>Ecdysozoa</taxon>
        <taxon>Nematoda</taxon>
        <taxon>Chromadorea</taxon>
        <taxon>Rhabditida</taxon>
        <taxon>Rhabditina</taxon>
        <taxon>Rhabditomorpha</taxon>
        <taxon>Strongyloidea</taxon>
        <taxon>Heligmosomidae</taxon>
        <taxon>Heligmosomoides</taxon>
    </lineage>
</organism>
<name>A0A183FAZ6_HELPZ</name>
<evidence type="ECO:0000313" key="4">
    <source>
        <dbReference type="WBParaSite" id="HPBE_0000333801-mRNA-1"/>
    </source>
</evidence>